<evidence type="ECO:0000256" key="1">
    <source>
        <dbReference type="ARBA" id="ARBA00004123"/>
    </source>
</evidence>
<dbReference type="InterPro" id="IPR036236">
    <property type="entry name" value="Znf_C2H2_sf"/>
</dbReference>
<dbReference type="InterPro" id="IPR013087">
    <property type="entry name" value="Znf_C2H2_type"/>
</dbReference>
<evidence type="ECO:0000256" key="8">
    <source>
        <dbReference type="SAM" id="Coils"/>
    </source>
</evidence>
<evidence type="ECO:0000256" key="4">
    <source>
        <dbReference type="ARBA" id="ARBA00022771"/>
    </source>
</evidence>
<dbReference type="Pfam" id="PF00096">
    <property type="entry name" value="zf-C2H2"/>
    <property type="match status" value="2"/>
</dbReference>
<dbReference type="WBParaSite" id="GPLIN_000403500">
    <property type="protein sequence ID" value="GPLIN_000403500"/>
    <property type="gene ID" value="GPLIN_000403500"/>
</dbReference>
<feature type="domain" description="C2H2-type" evidence="9">
    <location>
        <begin position="132"/>
        <end position="159"/>
    </location>
</feature>
<keyword evidence="6" id="KW-0539">Nucleus</keyword>
<feature type="domain" description="C2H2-type" evidence="9">
    <location>
        <begin position="188"/>
        <end position="213"/>
    </location>
</feature>
<dbReference type="SUPFAM" id="SSF57667">
    <property type="entry name" value="beta-beta-alpha zinc fingers"/>
    <property type="match status" value="2"/>
</dbReference>
<dbReference type="PANTHER" id="PTHR24394">
    <property type="entry name" value="ZINC FINGER PROTEIN"/>
    <property type="match status" value="1"/>
</dbReference>
<dbReference type="GO" id="GO:0005634">
    <property type="term" value="C:nucleus"/>
    <property type="evidence" value="ECO:0007669"/>
    <property type="project" value="UniProtKB-SubCell"/>
</dbReference>
<dbReference type="FunFam" id="3.30.160.60:FF:002343">
    <property type="entry name" value="Zinc finger protein 33A"/>
    <property type="match status" value="1"/>
</dbReference>
<proteinExistence type="predicted"/>
<accession>A0A183BTU9</accession>
<dbReference type="Gene3D" id="3.30.160.60">
    <property type="entry name" value="Classic Zinc Finger"/>
    <property type="match status" value="3"/>
</dbReference>
<dbReference type="GO" id="GO:0000981">
    <property type="term" value="F:DNA-binding transcription factor activity, RNA polymerase II-specific"/>
    <property type="evidence" value="ECO:0007669"/>
    <property type="project" value="TreeGrafter"/>
</dbReference>
<evidence type="ECO:0000313" key="10">
    <source>
        <dbReference type="Proteomes" id="UP000050741"/>
    </source>
</evidence>
<keyword evidence="5" id="KW-0862">Zinc</keyword>
<dbReference type="PROSITE" id="PS00028">
    <property type="entry name" value="ZINC_FINGER_C2H2_1"/>
    <property type="match status" value="2"/>
</dbReference>
<keyword evidence="8" id="KW-0175">Coiled coil</keyword>
<evidence type="ECO:0000256" key="2">
    <source>
        <dbReference type="ARBA" id="ARBA00022723"/>
    </source>
</evidence>
<protein>
    <submittedName>
        <fullName evidence="11">C2H2-type domain-containing protein</fullName>
    </submittedName>
</protein>
<dbReference type="AlphaFoldDB" id="A0A183BTU9"/>
<dbReference type="Proteomes" id="UP000050741">
    <property type="component" value="Unassembled WGS sequence"/>
</dbReference>
<comment type="subcellular location">
    <subcellularLocation>
        <location evidence="1">Nucleus</location>
    </subcellularLocation>
</comment>
<dbReference type="FunFam" id="3.30.160.60:FF:000671">
    <property type="entry name" value="Zinc finger protein 26"/>
    <property type="match status" value="1"/>
</dbReference>
<dbReference type="SMART" id="SM00355">
    <property type="entry name" value="ZnF_C2H2"/>
    <property type="match status" value="3"/>
</dbReference>
<dbReference type="GO" id="GO:0008270">
    <property type="term" value="F:zinc ion binding"/>
    <property type="evidence" value="ECO:0007669"/>
    <property type="project" value="UniProtKB-KW"/>
</dbReference>
<keyword evidence="4 7" id="KW-0863">Zinc-finger</keyword>
<dbReference type="PROSITE" id="PS50157">
    <property type="entry name" value="ZINC_FINGER_C2H2_2"/>
    <property type="match status" value="3"/>
</dbReference>
<evidence type="ECO:0000256" key="5">
    <source>
        <dbReference type="ARBA" id="ARBA00022833"/>
    </source>
</evidence>
<keyword evidence="2" id="KW-0479">Metal-binding</keyword>
<name>A0A183BTU9_GLOPA</name>
<evidence type="ECO:0000256" key="7">
    <source>
        <dbReference type="PROSITE-ProRule" id="PRU00042"/>
    </source>
</evidence>
<keyword evidence="3" id="KW-0677">Repeat</keyword>
<evidence type="ECO:0000313" key="11">
    <source>
        <dbReference type="WBParaSite" id="GPLIN_000403500"/>
    </source>
</evidence>
<reference evidence="11" key="2">
    <citation type="submission" date="2016-06" db="UniProtKB">
        <authorList>
            <consortium name="WormBaseParasite"/>
        </authorList>
    </citation>
    <scope>IDENTIFICATION</scope>
</reference>
<evidence type="ECO:0000256" key="3">
    <source>
        <dbReference type="ARBA" id="ARBA00022737"/>
    </source>
</evidence>
<feature type="domain" description="C2H2-type" evidence="9">
    <location>
        <begin position="160"/>
        <end position="187"/>
    </location>
</feature>
<feature type="coiled-coil region" evidence="8">
    <location>
        <begin position="42"/>
        <end position="101"/>
    </location>
</feature>
<dbReference type="PANTHER" id="PTHR24394:SF29">
    <property type="entry name" value="MYONEURIN"/>
    <property type="match status" value="1"/>
</dbReference>
<keyword evidence="10" id="KW-1185">Reference proteome</keyword>
<sequence>MDASKEVRRLRARIAQLERQQTTNLRTSTSAKRNAAAKCVESEQIEQLKLELKETNRKLEELGNNSKDALEKEMNQLKGKLARIRADQNKQQLNIVALEKKVAVLNETINGNGLNQLKQNRNDGKKSVDKRHKCTHCPYLTRWSYNLKMHMLIHTGQKPHECQECGQRFRMSHHLSNHQRVHTGERAFKCDHCDKSFIFPAGLNRHLQNVKHL</sequence>
<evidence type="ECO:0000256" key="6">
    <source>
        <dbReference type="ARBA" id="ARBA00023242"/>
    </source>
</evidence>
<organism evidence="10 11">
    <name type="scientific">Globodera pallida</name>
    <name type="common">Potato cyst nematode worm</name>
    <name type="synonym">Heterodera pallida</name>
    <dbReference type="NCBI Taxonomy" id="36090"/>
    <lineage>
        <taxon>Eukaryota</taxon>
        <taxon>Metazoa</taxon>
        <taxon>Ecdysozoa</taxon>
        <taxon>Nematoda</taxon>
        <taxon>Chromadorea</taxon>
        <taxon>Rhabditida</taxon>
        <taxon>Tylenchina</taxon>
        <taxon>Tylenchomorpha</taxon>
        <taxon>Tylenchoidea</taxon>
        <taxon>Heteroderidae</taxon>
        <taxon>Heteroderinae</taxon>
        <taxon>Globodera</taxon>
    </lineage>
</organism>
<evidence type="ECO:0000259" key="9">
    <source>
        <dbReference type="PROSITE" id="PS50157"/>
    </source>
</evidence>
<reference evidence="10" key="1">
    <citation type="submission" date="2014-05" db="EMBL/GenBank/DDBJ databases">
        <title>The genome and life-stage specific transcriptomes of Globodera pallida elucidate key aspects of plant parasitism by a cyst nematode.</title>
        <authorList>
            <person name="Cotton J.A."/>
            <person name="Lilley C.J."/>
            <person name="Jones L.M."/>
            <person name="Kikuchi T."/>
            <person name="Reid A.J."/>
            <person name="Thorpe P."/>
            <person name="Tsai I.J."/>
            <person name="Beasley H."/>
            <person name="Blok V."/>
            <person name="Cock P.J.A."/>
            <person name="Van den Akker S.E."/>
            <person name="Holroyd N."/>
            <person name="Hunt M."/>
            <person name="Mantelin S."/>
            <person name="Naghra H."/>
            <person name="Pain A."/>
            <person name="Palomares-Rius J.E."/>
            <person name="Zarowiecki M."/>
            <person name="Berriman M."/>
            <person name="Jones J.T."/>
            <person name="Urwin P.E."/>
        </authorList>
    </citation>
    <scope>NUCLEOTIDE SEQUENCE [LARGE SCALE GENOMIC DNA]</scope>
    <source>
        <strain evidence="10">Lindley</strain>
    </source>
</reference>